<accession>A0A1X0IVT8</accession>
<dbReference type="Proteomes" id="UP000192534">
    <property type="component" value="Unassembled WGS sequence"/>
</dbReference>
<dbReference type="EMBL" id="MVIH01000005">
    <property type="protein sequence ID" value="ORB52966.1"/>
    <property type="molecule type" value="Genomic_DNA"/>
</dbReference>
<dbReference type="AlphaFoldDB" id="A0A1X0IVT8"/>
<organism evidence="1 2">
    <name type="scientific">Mycolicibacterium rhodesiae</name>
    <name type="common">Mycobacterium rhodesiae</name>
    <dbReference type="NCBI Taxonomy" id="36814"/>
    <lineage>
        <taxon>Bacteria</taxon>
        <taxon>Bacillati</taxon>
        <taxon>Actinomycetota</taxon>
        <taxon>Actinomycetes</taxon>
        <taxon>Mycobacteriales</taxon>
        <taxon>Mycobacteriaceae</taxon>
        <taxon>Mycolicibacterium</taxon>
    </lineage>
</organism>
<sequence>MGVVSRLSALATGPSLPDPPAIPRPLEVLAWALFRRTEISALGTTTQGFVFRNESSDSVTFVGYGTTERPENGGPAPDTVVAPNQTIRFEVVYNFLKTTRVQALFTTAEGNTVFTANLTVGPFNEASSTCASAGGGQRCVADGKNLRFTNPPAPNLAALFNAVDATPTRPGDQLRGVVAGLLGTTTQGYTIYNLTGKPVTVIGYGTTELPENGLPKPGTVIPVGGTARTEVIYNFLRTTTVEPVLRVGPDGTIFTADLTVGPFNGASSTCGAVGGSERCSADGKTVVLVQAPGANTVIGPDQAATQARIIEALCKDGGIGKCEFKPETESEGLSAPKNVASPIINRGQNPIKRTLKLIDVRSQTDSLNITAKASFSNLTKTINAEIQTAYGHTWTFTKTFEEDIEVTTPPGYTTTVTTRQPVWQVTGTFTVIVDDSTFTLTGVQFNTPIKQDDFGSYEVTDTPNAPTSSPVPRWLSAVFAALGL</sequence>
<evidence type="ECO:0000313" key="1">
    <source>
        <dbReference type="EMBL" id="ORB52966.1"/>
    </source>
</evidence>
<reference evidence="1 2" key="1">
    <citation type="submission" date="2016-12" db="EMBL/GenBank/DDBJ databases">
        <title>The new phylogeny of genus Mycobacterium.</title>
        <authorList>
            <person name="Tortoli E."/>
            <person name="Trovato A."/>
            <person name="Cirillo D.M."/>
        </authorList>
    </citation>
    <scope>NUCLEOTIDE SEQUENCE [LARGE SCALE GENOMIC DNA]</scope>
    <source>
        <strain evidence="1 2">DSM 44223</strain>
    </source>
</reference>
<gene>
    <name evidence="1" type="ORF">BST42_13080</name>
</gene>
<keyword evidence="2" id="KW-1185">Reference proteome</keyword>
<proteinExistence type="predicted"/>
<comment type="caution">
    <text evidence="1">The sequence shown here is derived from an EMBL/GenBank/DDBJ whole genome shotgun (WGS) entry which is preliminary data.</text>
</comment>
<protein>
    <submittedName>
        <fullName evidence="1">Uncharacterized protein</fullName>
    </submittedName>
</protein>
<name>A0A1X0IVT8_MYCRH</name>
<evidence type="ECO:0000313" key="2">
    <source>
        <dbReference type="Proteomes" id="UP000192534"/>
    </source>
</evidence>